<sequence length="203" mass="22748">MKLIGSLASPYVRKVRVVLAEKKLDYDYELENVWAPDTKINASNPLGKVPCLMMEDGSPMYDSRVIAEYLDTLTPVCKLLPPNGRDRANVKVWEALADGVLDAAVLVRLEKTLRPPEQQSQAWIDRQMAKVGAGLAVMSQDLGESPFCMGTHYTLADVAVGCALGWLAFRFPDIDWRGDYPNLARLYDKLSERQSFRDTVPQQ</sequence>
<dbReference type="CDD" id="cd03205">
    <property type="entry name" value="GST_C_6"/>
    <property type="match status" value="1"/>
</dbReference>
<dbReference type="PANTHER" id="PTHR42673:SF4">
    <property type="entry name" value="MALEYLACETOACETATE ISOMERASE"/>
    <property type="match status" value="1"/>
</dbReference>
<comment type="caution">
    <text evidence="3">The sequence shown here is derived from an EMBL/GenBank/DDBJ whole genome shotgun (WGS) entry which is preliminary data.</text>
</comment>
<dbReference type="Pfam" id="PF13409">
    <property type="entry name" value="GST_N_2"/>
    <property type="match status" value="1"/>
</dbReference>
<dbReference type="Gene3D" id="3.40.30.10">
    <property type="entry name" value="Glutaredoxin"/>
    <property type="match status" value="1"/>
</dbReference>
<feature type="domain" description="GST C-terminal" evidence="2">
    <location>
        <begin position="83"/>
        <end position="203"/>
    </location>
</feature>
<evidence type="ECO:0000259" key="2">
    <source>
        <dbReference type="PROSITE" id="PS50405"/>
    </source>
</evidence>
<reference evidence="3 4" key="1">
    <citation type="submission" date="2021-11" db="EMBL/GenBank/DDBJ databases">
        <authorList>
            <person name="Huq M.A."/>
        </authorList>
    </citation>
    <scope>NUCLEOTIDE SEQUENCE [LARGE SCALE GENOMIC DNA]</scope>
    <source>
        <strain evidence="3 4">MAHUQ-52</strain>
    </source>
</reference>
<feature type="domain" description="GST N-terminal" evidence="1">
    <location>
        <begin position="1"/>
        <end position="78"/>
    </location>
</feature>
<dbReference type="InterPro" id="IPR040079">
    <property type="entry name" value="Glutathione_S-Trfase"/>
</dbReference>
<name>A0ABS8IWQ0_9BURK</name>
<dbReference type="SUPFAM" id="SSF47616">
    <property type="entry name" value="GST C-terminal domain-like"/>
    <property type="match status" value="1"/>
</dbReference>
<dbReference type="PANTHER" id="PTHR42673">
    <property type="entry name" value="MALEYLACETOACETATE ISOMERASE"/>
    <property type="match status" value="1"/>
</dbReference>
<dbReference type="SUPFAM" id="SSF52833">
    <property type="entry name" value="Thioredoxin-like"/>
    <property type="match status" value="1"/>
</dbReference>
<dbReference type="RefSeq" id="WP_229434135.1">
    <property type="nucleotide sequence ID" value="NZ_JAJHPV010000021.1"/>
</dbReference>
<dbReference type="Gene3D" id="1.20.1050.10">
    <property type="match status" value="1"/>
</dbReference>
<dbReference type="PROSITE" id="PS50405">
    <property type="entry name" value="GST_CTER"/>
    <property type="match status" value="1"/>
</dbReference>
<dbReference type="EMBL" id="JAJHPV010000021">
    <property type="protein sequence ID" value="MCC6073044.1"/>
    <property type="molecule type" value="Genomic_DNA"/>
</dbReference>
<dbReference type="Pfam" id="PF13410">
    <property type="entry name" value="GST_C_2"/>
    <property type="match status" value="1"/>
</dbReference>
<dbReference type="CDD" id="cd03049">
    <property type="entry name" value="GST_N_3"/>
    <property type="match status" value="1"/>
</dbReference>
<dbReference type="SFLD" id="SFLDG00358">
    <property type="entry name" value="Main_(cytGST)"/>
    <property type="match status" value="1"/>
</dbReference>
<dbReference type="InterPro" id="IPR036249">
    <property type="entry name" value="Thioredoxin-like_sf"/>
</dbReference>
<keyword evidence="4" id="KW-1185">Reference proteome</keyword>
<organism evidence="3 4">
    <name type="scientific">Massilia agrisoli</name>
    <dbReference type="NCBI Taxonomy" id="2892444"/>
    <lineage>
        <taxon>Bacteria</taxon>
        <taxon>Pseudomonadati</taxon>
        <taxon>Pseudomonadota</taxon>
        <taxon>Betaproteobacteria</taxon>
        <taxon>Burkholderiales</taxon>
        <taxon>Oxalobacteraceae</taxon>
        <taxon>Telluria group</taxon>
        <taxon>Massilia</taxon>
    </lineage>
</organism>
<dbReference type="InterPro" id="IPR010987">
    <property type="entry name" value="Glutathione-S-Trfase_C-like"/>
</dbReference>
<protein>
    <submittedName>
        <fullName evidence="3">Glutathione S-transferase N-terminal domain-containing protein</fullName>
    </submittedName>
</protein>
<dbReference type="PROSITE" id="PS50404">
    <property type="entry name" value="GST_NTER"/>
    <property type="match status" value="1"/>
</dbReference>
<dbReference type="InterPro" id="IPR036282">
    <property type="entry name" value="Glutathione-S-Trfase_C_sf"/>
</dbReference>
<proteinExistence type="predicted"/>
<gene>
    <name evidence="3" type="ORF">LMJ30_19100</name>
</gene>
<dbReference type="InterPro" id="IPR004045">
    <property type="entry name" value="Glutathione_S-Trfase_N"/>
</dbReference>
<evidence type="ECO:0000259" key="1">
    <source>
        <dbReference type="PROSITE" id="PS50404"/>
    </source>
</evidence>
<dbReference type="Proteomes" id="UP001198701">
    <property type="component" value="Unassembled WGS sequence"/>
</dbReference>
<evidence type="ECO:0000313" key="3">
    <source>
        <dbReference type="EMBL" id="MCC6073044.1"/>
    </source>
</evidence>
<dbReference type="SFLD" id="SFLDS00019">
    <property type="entry name" value="Glutathione_Transferase_(cytos"/>
    <property type="match status" value="1"/>
</dbReference>
<evidence type="ECO:0000313" key="4">
    <source>
        <dbReference type="Proteomes" id="UP001198701"/>
    </source>
</evidence>
<accession>A0ABS8IWQ0</accession>